<proteinExistence type="predicted"/>
<dbReference type="WBParaSite" id="JU765_v2.g11880.t1">
    <property type="protein sequence ID" value="JU765_v2.g11880.t1"/>
    <property type="gene ID" value="JU765_v2.g11880"/>
</dbReference>
<reference evidence="2" key="1">
    <citation type="submission" date="2022-11" db="UniProtKB">
        <authorList>
            <consortium name="WormBaseParasite"/>
        </authorList>
    </citation>
    <scope>IDENTIFICATION</scope>
</reference>
<protein>
    <submittedName>
        <fullName evidence="2">Uncharacterized protein</fullName>
    </submittedName>
</protein>
<accession>A0AC34Q0V7</accession>
<organism evidence="1 2">
    <name type="scientific">Panagrolaimus sp. JU765</name>
    <dbReference type="NCBI Taxonomy" id="591449"/>
    <lineage>
        <taxon>Eukaryota</taxon>
        <taxon>Metazoa</taxon>
        <taxon>Ecdysozoa</taxon>
        <taxon>Nematoda</taxon>
        <taxon>Chromadorea</taxon>
        <taxon>Rhabditida</taxon>
        <taxon>Tylenchina</taxon>
        <taxon>Panagrolaimomorpha</taxon>
        <taxon>Panagrolaimoidea</taxon>
        <taxon>Panagrolaimidae</taxon>
        <taxon>Panagrolaimus</taxon>
    </lineage>
</organism>
<dbReference type="Proteomes" id="UP000887576">
    <property type="component" value="Unplaced"/>
</dbReference>
<evidence type="ECO:0000313" key="2">
    <source>
        <dbReference type="WBParaSite" id="JU765_v2.g11880.t1"/>
    </source>
</evidence>
<evidence type="ECO:0000313" key="1">
    <source>
        <dbReference type="Proteomes" id="UP000887576"/>
    </source>
</evidence>
<name>A0AC34Q0V7_9BILA</name>
<sequence>MNMTKQIFRLFLVAVMISCILASSIQFRVRPDKKAMRNSLVRFGKRANIPEKSFDEEPVVEPRFLDNGGYILPERFFFQRFQEYN</sequence>